<dbReference type="KEGG" id="hcu:MUN79_04145"/>
<keyword evidence="2" id="KW-1185">Reference proteome</keyword>
<organism evidence="1 2">
    <name type="scientific">Hymenobacter cellulosilyticus</name>
    <dbReference type="NCBI Taxonomy" id="2932248"/>
    <lineage>
        <taxon>Bacteria</taxon>
        <taxon>Pseudomonadati</taxon>
        <taxon>Bacteroidota</taxon>
        <taxon>Cytophagia</taxon>
        <taxon>Cytophagales</taxon>
        <taxon>Hymenobacteraceae</taxon>
        <taxon>Hymenobacter</taxon>
    </lineage>
</organism>
<evidence type="ECO:0000313" key="1">
    <source>
        <dbReference type="EMBL" id="UOQ73172.1"/>
    </source>
</evidence>
<dbReference type="InterPro" id="IPR027635">
    <property type="entry name" value="Lantibiotic2_lead_pep_dom"/>
</dbReference>
<gene>
    <name evidence="1" type="ORF">MUN79_04145</name>
</gene>
<evidence type="ECO:0000313" key="2">
    <source>
        <dbReference type="Proteomes" id="UP000831796"/>
    </source>
</evidence>
<name>A0A8T9Q8A0_9BACT</name>
<dbReference type="AlphaFoldDB" id="A0A8T9Q8A0"/>
<dbReference type="RefSeq" id="WP_244676527.1">
    <property type="nucleotide sequence ID" value="NZ_CP095046.1"/>
</dbReference>
<reference evidence="1" key="1">
    <citation type="submission" date="2022-04" db="EMBL/GenBank/DDBJ databases">
        <title>Hymenobacter sp. isolated from the air.</title>
        <authorList>
            <person name="Won M."/>
            <person name="Lee C.-M."/>
            <person name="Woen H.-Y."/>
            <person name="Kwon S.-W."/>
        </authorList>
    </citation>
    <scope>NUCLEOTIDE SEQUENCE</scope>
    <source>
        <strain evidence="1">5116S-3</strain>
    </source>
</reference>
<dbReference type="EMBL" id="CP095046">
    <property type="protein sequence ID" value="UOQ73172.1"/>
    <property type="molecule type" value="Genomic_DNA"/>
</dbReference>
<sequence length="86" mass="9255">MEKKLMTIRAWKDAEYRATLTPEQLALIEPNPWAPPSPKKSLPRMLVACGLATAGLPPLAANATVAPAATHSAQTFLSNCRKLTSQ</sequence>
<dbReference type="GO" id="GO:0042742">
    <property type="term" value="P:defense response to bacterium"/>
    <property type="evidence" value="ECO:0007669"/>
    <property type="project" value="InterPro"/>
</dbReference>
<protein>
    <submittedName>
        <fullName evidence="1">Mersacidin/lichenicidin family type 2 lantibiotic</fullName>
    </submittedName>
</protein>
<proteinExistence type="predicted"/>
<accession>A0A8T9Q8A0</accession>
<dbReference type="Proteomes" id="UP000831796">
    <property type="component" value="Chromosome"/>
</dbReference>
<dbReference type="NCBIfam" id="TIGR03898">
    <property type="entry name" value="lanti_MRSA_kill"/>
    <property type="match status" value="1"/>
</dbReference>